<keyword evidence="5" id="KW-0862">Zinc</keyword>
<dbReference type="EMBL" id="JAEPQZ010000001">
    <property type="protein sequence ID" value="KAG2186035.1"/>
    <property type="molecule type" value="Genomic_DNA"/>
</dbReference>
<evidence type="ECO:0000256" key="2">
    <source>
        <dbReference type="ARBA" id="ARBA00022723"/>
    </source>
</evidence>
<dbReference type="PROSITE" id="PS00028">
    <property type="entry name" value="ZINC_FINGER_C2H2_1"/>
    <property type="match status" value="2"/>
</dbReference>
<dbReference type="FunFam" id="3.30.160.60:FF:000744">
    <property type="entry name" value="zinc finger E-box-binding homeobox 1"/>
    <property type="match status" value="1"/>
</dbReference>
<dbReference type="PROSITE" id="PS50157">
    <property type="entry name" value="ZINC_FINGER_C2H2_2"/>
    <property type="match status" value="2"/>
</dbReference>
<dbReference type="SMART" id="SM00355">
    <property type="entry name" value="ZnF_C2H2"/>
    <property type="match status" value="2"/>
</dbReference>
<dbReference type="GO" id="GO:0031519">
    <property type="term" value="C:PcG protein complex"/>
    <property type="evidence" value="ECO:0007669"/>
    <property type="project" value="TreeGrafter"/>
</dbReference>
<evidence type="ECO:0000259" key="9">
    <source>
        <dbReference type="PROSITE" id="PS50157"/>
    </source>
</evidence>
<dbReference type="GO" id="GO:0000785">
    <property type="term" value="C:chromatin"/>
    <property type="evidence" value="ECO:0007669"/>
    <property type="project" value="TreeGrafter"/>
</dbReference>
<protein>
    <recommendedName>
        <fullName evidence="9">C2H2-type domain-containing protein</fullName>
    </recommendedName>
</protein>
<dbReference type="PANTHER" id="PTHR14003:SF20">
    <property type="entry name" value="FINGER DOMAIN PROTEIN, PUTATIVE (AFU_ORTHOLOGUE AFUA_4G10380)-RELATED"/>
    <property type="match status" value="1"/>
</dbReference>
<dbReference type="Proteomes" id="UP000654370">
    <property type="component" value="Unassembled WGS sequence"/>
</dbReference>
<dbReference type="PANTHER" id="PTHR14003">
    <property type="entry name" value="TRANSCRIPTIONAL REPRESSOR PROTEIN YY"/>
    <property type="match status" value="1"/>
</dbReference>
<dbReference type="Gene3D" id="3.30.160.60">
    <property type="entry name" value="Classic Zinc Finger"/>
    <property type="match status" value="2"/>
</dbReference>
<organism evidence="10 11">
    <name type="scientific">Mortierella isabellina</name>
    <name type="common">Filamentous fungus</name>
    <name type="synonym">Umbelopsis isabellina</name>
    <dbReference type="NCBI Taxonomy" id="91625"/>
    <lineage>
        <taxon>Eukaryota</taxon>
        <taxon>Fungi</taxon>
        <taxon>Fungi incertae sedis</taxon>
        <taxon>Mucoromycota</taxon>
        <taxon>Mucoromycotina</taxon>
        <taxon>Umbelopsidomycetes</taxon>
        <taxon>Umbelopsidales</taxon>
        <taxon>Umbelopsidaceae</taxon>
        <taxon>Umbelopsis</taxon>
    </lineage>
</organism>
<comment type="subcellular location">
    <subcellularLocation>
        <location evidence="1">Nucleus</location>
    </subcellularLocation>
</comment>
<feature type="compositionally biased region" description="Low complexity" evidence="8">
    <location>
        <begin position="32"/>
        <end position="50"/>
    </location>
</feature>
<dbReference type="GO" id="GO:0008270">
    <property type="term" value="F:zinc ion binding"/>
    <property type="evidence" value="ECO:0007669"/>
    <property type="project" value="UniProtKB-KW"/>
</dbReference>
<evidence type="ECO:0000256" key="7">
    <source>
        <dbReference type="PROSITE-ProRule" id="PRU00042"/>
    </source>
</evidence>
<gene>
    <name evidence="10" type="ORF">INT43_002473</name>
</gene>
<keyword evidence="11" id="KW-1185">Reference proteome</keyword>
<evidence type="ECO:0000313" key="10">
    <source>
        <dbReference type="EMBL" id="KAG2186035.1"/>
    </source>
</evidence>
<evidence type="ECO:0000313" key="11">
    <source>
        <dbReference type="Proteomes" id="UP000654370"/>
    </source>
</evidence>
<evidence type="ECO:0000256" key="1">
    <source>
        <dbReference type="ARBA" id="ARBA00004123"/>
    </source>
</evidence>
<evidence type="ECO:0000256" key="5">
    <source>
        <dbReference type="ARBA" id="ARBA00022833"/>
    </source>
</evidence>
<dbReference type="GO" id="GO:0005667">
    <property type="term" value="C:transcription regulator complex"/>
    <property type="evidence" value="ECO:0007669"/>
    <property type="project" value="TreeGrafter"/>
</dbReference>
<dbReference type="OrthoDB" id="6077919at2759"/>
<dbReference type="AlphaFoldDB" id="A0A8H7UK21"/>
<name>A0A8H7UK21_MORIS</name>
<feature type="region of interest" description="Disordered" evidence="8">
    <location>
        <begin position="18"/>
        <end position="50"/>
    </location>
</feature>
<keyword evidence="3" id="KW-0677">Repeat</keyword>
<reference evidence="10" key="1">
    <citation type="submission" date="2020-12" db="EMBL/GenBank/DDBJ databases">
        <title>Metabolic potential, ecology and presence of endohyphal bacteria is reflected in genomic diversity of Mucoromycotina.</title>
        <authorList>
            <person name="Muszewska A."/>
            <person name="Okrasinska A."/>
            <person name="Steczkiewicz K."/>
            <person name="Drgas O."/>
            <person name="Orlowska M."/>
            <person name="Perlinska-Lenart U."/>
            <person name="Aleksandrzak-Piekarczyk T."/>
            <person name="Szatraj K."/>
            <person name="Zielenkiewicz U."/>
            <person name="Pilsyk S."/>
            <person name="Malc E."/>
            <person name="Mieczkowski P."/>
            <person name="Kruszewska J.S."/>
            <person name="Biernat P."/>
            <person name="Pawlowska J."/>
        </authorList>
    </citation>
    <scope>NUCLEOTIDE SEQUENCE</scope>
    <source>
        <strain evidence="10">WA0000067209</strain>
    </source>
</reference>
<feature type="compositionally biased region" description="Low complexity" evidence="8">
    <location>
        <begin position="163"/>
        <end position="176"/>
    </location>
</feature>
<dbReference type="GO" id="GO:0000981">
    <property type="term" value="F:DNA-binding transcription factor activity, RNA polymerase II-specific"/>
    <property type="evidence" value="ECO:0007669"/>
    <property type="project" value="TreeGrafter"/>
</dbReference>
<dbReference type="InterPro" id="IPR013087">
    <property type="entry name" value="Znf_C2H2_type"/>
</dbReference>
<proteinExistence type="predicted"/>
<keyword evidence="2" id="KW-0479">Metal-binding</keyword>
<sequence>MDMAQSRQRDAWIMQKSYSRTLDHMSSRQDIGSPPYSRGTSSSGSSIDESLPSPVLEELEMPPHPASSQYAFMNKHQPPFFEVPMSAEAPAWRPASYAPADLAYDMYTMPSDYTAPHYPATPQHHTNHFRQWTDYTGRYPRYQPYCSPTLYHHHPMQLPMPSPTQSITSSSSCSSDTYKKPSKSSMPGADFMTSFSAKIEKPATGTPKRYKCELCSKRFTRPSSLATHKRSHTGEKPFTCAFKGCGRSFSVVSNLKRHSKTHM</sequence>
<comment type="caution">
    <text evidence="10">The sequence shown here is derived from an EMBL/GenBank/DDBJ whole genome shotgun (WGS) entry which is preliminary data.</text>
</comment>
<dbReference type="Pfam" id="PF00096">
    <property type="entry name" value="zf-C2H2"/>
    <property type="match status" value="2"/>
</dbReference>
<dbReference type="GO" id="GO:0000978">
    <property type="term" value="F:RNA polymerase II cis-regulatory region sequence-specific DNA binding"/>
    <property type="evidence" value="ECO:0007669"/>
    <property type="project" value="TreeGrafter"/>
</dbReference>
<feature type="region of interest" description="Disordered" evidence="8">
    <location>
        <begin position="160"/>
        <end position="185"/>
    </location>
</feature>
<evidence type="ECO:0000256" key="8">
    <source>
        <dbReference type="SAM" id="MobiDB-lite"/>
    </source>
</evidence>
<evidence type="ECO:0000256" key="6">
    <source>
        <dbReference type="ARBA" id="ARBA00023242"/>
    </source>
</evidence>
<dbReference type="SUPFAM" id="SSF57667">
    <property type="entry name" value="beta-beta-alpha zinc fingers"/>
    <property type="match status" value="1"/>
</dbReference>
<evidence type="ECO:0000256" key="3">
    <source>
        <dbReference type="ARBA" id="ARBA00022737"/>
    </source>
</evidence>
<feature type="domain" description="C2H2-type" evidence="9">
    <location>
        <begin position="210"/>
        <end position="237"/>
    </location>
</feature>
<evidence type="ECO:0000256" key="4">
    <source>
        <dbReference type="ARBA" id="ARBA00022771"/>
    </source>
</evidence>
<keyword evidence="4 7" id="KW-0863">Zinc-finger</keyword>
<keyword evidence="6" id="KW-0539">Nucleus</keyword>
<dbReference type="InterPro" id="IPR036236">
    <property type="entry name" value="Znf_C2H2_sf"/>
</dbReference>
<dbReference type="FunFam" id="3.30.160.60:FF:000125">
    <property type="entry name" value="Putative zinc finger protein 143"/>
    <property type="match status" value="1"/>
</dbReference>
<accession>A0A8H7UK21</accession>
<feature type="domain" description="C2H2-type" evidence="9">
    <location>
        <begin position="238"/>
        <end position="263"/>
    </location>
</feature>